<name>A0A8S4QHN0_9NEOP</name>
<sequence length="31" mass="3744">KEWIERAKDREIWTKLEEAETQEGVPTQDEV</sequence>
<reference evidence="1" key="1">
    <citation type="submission" date="2022-03" db="EMBL/GenBank/DDBJ databases">
        <authorList>
            <person name="Lindestad O."/>
        </authorList>
    </citation>
    <scope>NUCLEOTIDE SEQUENCE</scope>
</reference>
<accession>A0A8S4QHN0</accession>
<keyword evidence="2" id="KW-1185">Reference proteome</keyword>
<dbReference type="Proteomes" id="UP000838756">
    <property type="component" value="Unassembled WGS sequence"/>
</dbReference>
<proteinExistence type="predicted"/>
<feature type="non-terminal residue" evidence="1">
    <location>
        <position position="1"/>
    </location>
</feature>
<evidence type="ECO:0000313" key="2">
    <source>
        <dbReference type="Proteomes" id="UP000838756"/>
    </source>
</evidence>
<organism evidence="1 2">
    <name type="scientific">Pararge aegeria aegeria</name>
    <dbReference type="NCBI Taxonomy" id="348720"/>
    <lineage>
        <taxon>Eukaryota</taxon>
        <taxon>Metazoa</taxon>
        <taxon>Ecdysozoa</taxon>
        <taxon>Arthropoda</taxon>
        <taxon>Hexapoda</taxon>
        <taxon>Insecta</taxon>
        <taxon>Pterygota</taxon>
        <taxon>Neoptera</taxon>
        <taxon>Endopterygota</taxon>
        <taxon>Lepidoptera</taxon>
        <taxon>Glossata</taxon>
        <taxon>Ditrysia</taxon>
        <taxon>Papilionoidea</taxon>
        <taxon>Nymphalidae</taxon>
        <taxon>Satyrinae</taxon>
        <taxon>Satyrini</taxon>
        <taxon>Parargina</taxon>
        <taxon>Pararge</taxon>
    </lineage>
</organism>
<dbReference type="EMBL" id="CAKXAJ010006274">
    <property type="protein sequence ID" value="CAH2209562.1"/>
    <property type="molecule type" value="Genomic_DNA"/>
</dbReference>
<protein>
    <submittedName>
        <fullName evidence="1">Jg6930 protein</fullName>
    </submittedName>
</protein>
<evidence type="ECO:0000313" key="1">
    <source>
        <dbReference type="EMBL" id="CAH2209562.1"/>
    </source>
</evidence>
<dbReference type="OrthoDB" id="7442451at2759"/>
<gene>
    <name evidence="1" type="primary">jg6930</name>
    <name evidence="1" type="ORF">PAEG_LOCUS1960</name>
</gene>
<dbReference type="AlphaFoldDB" id="A0A8S4QHN0"/>
<comment type="caution">
    <text evidence="1">The sequence shown here is derived from an EMBL/GenBank/DDBJ whole genome shotgun (WGS) entry which is preliminary data.</text>
</comment>